<evidence type="ECO:0000259" key="7">
    <source>
        <dbReference type="Pfam" id="PF07980"/>
    </source>
</evidence>
<comment type="caution">
    <text evidence="9">The sequence shown here is derived from an EMBL/GenBank/DDBJ whole genome shotgun (WGS) entry which is preliminary data.</text>
</comment>
<comment type="similarity">
    <text evidence="2">Belongs to the SusD family.</text>
</comment>
<dbReference type="Pfam" id="PF14322">
    <property type="entry name" value="SusD-like_3"/>
    <property type="match status" value="1"/>
</dbReference>
<evidence type="ECO:0000313" key="9">
    <source>
        <dbReference type="EMBL" id="PUZ29458.1"/>
    </source>
</evidence>
<keyword evidence="5" id="KW-0998">Cell outer membrane</keyword>
<dbReference type="EMBL" id="QCYK01000001">
    <property type="protein sequence ID" value="PUZ29458.1"/>
    <property type="molecule type" value="Genomic_DNA"/>
</dbReference>
<sequence length="490" mass="55463">MKKLILYSIGIALAAAVAGTSSCKKILDQEPHNSTFTDAYFKTELDARTANAGAYSLLRRVLLNDFSWHTYGDIPSGDIVCDGDVWHSPIVSGQFTGLNVQSSNWNWQQYYQILQQVNLIIDKVPGIPDAQFINEKKNHIIGEGYFLRAYTYFYMSRIWGDVPLKLQPDLDITTVKNIPRSPADSVLDQCLADVAKAESLLDWGYTVENDRAVRANKGSAYALEAHIRAWRHDYAGAEKAADAVITQGGYHLLDSSSYKLVFQGKSMEGIFEININDGQNEGIAIYDYYGNYGIPAYPMEDPYITNKDGLQWWTNTGYINKLWPDEDTLADVRYRDFFHYPKNDGSGQIIKYSNIAKLSDRDLRMSNNLPIFRLADIMLLRAEALSALGRKAEALPLLNAVRERAGLADNDGSGDLDTDILEERLRELYFEGQSYYDLVRTKKLPQYNEHFPSDQFSNGSPAAGWLWPVDPNMFKDDPTLVQTPYWRGKL</sequence>
<evidence type="ECO:0000256" key="2">
    <source>
        <dbReference type="ARBA" id="ARBA00006275"/>
    </source>
</evidence>
<reference evidence="9 10" key="1">
    <citation type="submission" date="2018-04" db="EMBL/GenBank/DDBJ databases">
        <title>Chitinophaga fuyangensis sp. nov., isolated from soil in a chemical factory.</title>
        <authorList>
            <person name="Chen K."/>
        </authorList>
    </citation>
    <scope>NUCLEOTIDE SEQUENCE [LARGE SCALE GENOMIC DNA]</scope>
    <source>
        <strain evidence="9 10">LY-1</strain>
    </source>
</reference>
<evidence type="ECO:0000256" key="4">
    <source>
        <dbReference type="ARBA" id="ARBA00023136"/>
    </source>
</evidence>
<keyword evidence="3 6" id="KW-0732">Signal</keyword>
<feature type="signal peptide" evidence="6">
    <location>
        <begin position="1"/>
        <end position="18"/>
    </location>
</feature>
<protein>
    <submittedName>
        <fullName evidence="9">RagB/SusD family nutrient uptake outer membrane protein</fullName>
    </submittedName>
</protein>
<dbReference type="OrthoDB" id="926893at2"/>
<proteinExistence type="inferred from homology"/>
<dbReference type="PROSITE" id="PS51257">
    <property type="entry name" value="PROKAR_LIPOPROTEIN"/>
    <property type="match status" value="1"/>
</dbReference>
<dbReference type="InterPro" id="IPR033985">
    <property type="entry name" value="SusD-like_N"/>
</dbReference>
<comment type="subcellular location">
    <subcellularLocation>
        <location evidence="1">Cell outer membrane</location>
    </subcellularLocation>
</comment>
<dbReference type="RefSeq" id="WP_108686095.1">
    <property type="nucleotide sequence ID" value="NZ_QCYK01000001.1"/>
</dbReference>
<dbReference type="InterPro" id="IPR011990">
    <property type="entry name" value="TPR-like_helical_dom_sf"/>
</dbReference>
<dbReference type="SUPFAM" id="SSF48452">
    <property type="entry name" value="TPR-like"/>
    <property type="match status" value="1"/>
</dbReference>
<dbReference type="Gene3D" id="1.25.40.390">
    <property type="match status" value="1"/>
</dbReference>
<feature type="domain" description="SusD-like N-terminal" evidence="8">
    <location>
        <begin position="101"/>
        <end position="226"/>
    </location>
</feature>
<dbReference type="CDD" id="cd08977">
    <property type="entry name" value="SusD"/>
    <property type="match status" value="1"/>
</dbReference>
<gene>
    <name evidence="9" type="ORF">DCC81_08415</name>
</gene>
<evidence type="ECO:0000259" key="8">
    <source>
        <dbReference type="Pfam" id="PF14322"/>
    </source>
</evidence>
<dbReference type="AlphaFoldDB" id="A0A2T7BP53"/>
<evidence type="ECO:0000256" key="1">
    <source>
        <dbReference type="ARBA" id="ARBA00004442"/>
    </source>
</evidence>
<evidence type="ECO:0000256" key="5">
    <source>
        <dbReference type="ARBA" id="ARBA00023237"/>
    </source>
</evidence>
<feature type="domain" description="RagB/SusD" evidence="7">
    <location>
        <begin position="342"/>
        <end position="486"/>
    </location>
</feature>
<dbReference type="Pfam" id="PF07980">
    <property type="entry name" value="SusD_RagB"/>
    <property type="match status" value="1"/>
</dbReference>
<dbReference type="GO" id="GO:0009279">
    <property type="term" value="C:cell outer membrane"/>
    <property type="evidence" value="ECO:0007669"/>
    <property type="project" value="UniProtKB-SubCell"/>
</dbReference>
<evidence type="ECO:0000313" key="10">
    <source>
        <dbReference type="Proteomes" id="UP000244450"/>
    </source>
</evidence>
<evidence type="ECO:0000256" key="6">
    <source>
        <dbReference type="SAM" id="SignalP"/>
    </source>
</evidence>
<name>A0A2T7BP53_9BACT</name>
<feature type="chain" id="PRO_5015736178" evidence="6">
    <location>
        <begin position="19"/>
        <end position="490"/>
    </location>
</feature>
<keyword evidence="10" id="KW-1185">Reference proteome</keyword>
<organism evidence="9 10">
    <name type="scientific">Chitinophaga parva</name>
    <dbReference type="NCBI Taxonomy" id="2169414"/>
    <lineage>
        <taxon>Bacteria</taxon>
        <taxon>Pseudomonadati</taxon>
        <taxon>Bacteroidota</taxon>
        <taxon>Chitinophagia</taxon>
        <taxon>Chitinophagales</taxon>
        <taxon>Chitinophagaceae</taxon>
        <taxon>Chitinophaga</taxon>
    </lineage>
</organism>
<evidence type="ECO:0000256" key="3">
    <source>
        <dbReference type="ARBA" id="ARBA00022729"/>
    </source>
</evidence>
<dbReference type="Proteomes" id="UP000244450">
    <property type="component" value="Unassembled WGS sequence"/>
</dbReference>
<accession>A0A2T7BP53</accession>
<keyword evidence="4" id="KW-0472">Membrane</keyword>
<dbReference type="InterPro" id="IPR012944">
    <property type="entry name" value="SusD_RagB_dom"/>
</dbReference>